<dbReference type="EMBL" id="JAESIY010000017">
    <property type="protein sequence ID" value="MBL3658780.1"/>
    <property type="molecule type" value="Genomic_DNA"/>
</dbReference>
<reference evidence="1" key="1">
    <citation type="submission" date="2021-01" db="EMBL/GenBank/DDBJ databases">
        <title>Fulvivirga kasyanovii gen. nov., sp nov., a novel member of the phylum Bacteroidetes isolated from seawater in a mussel farm.</title>
        <authorList>
            <person name="Zhao L.-H."/>
            <person name="Wang Z.-J."/>
        </authorList>
    </citation>
    <scope>NUCLEOTIDE SEQUENCE</scope>
    <source>
        <strain evidence="1">2943</strain>
    </source>
</reference>
<evidence type="ECO:0000313" key="2">
    <source>
        <dbReference type="Proteomes" id="UP000659388"/>
    </source>
</evidence>
<protein>
    <submittedName>
        <fullName evidence="1">Uncharacterized protein</fullName>
    </submittedName>
</protein>
<comment type="caution">
    <text evidence="1">The sequence shown here is derived from an EMBL/GenBank/DDBJ whole genome shotgun (WGS) entry which is preliminary data.</text>
</comment>
<keyword evidence="2" id="KW-1185">Reference proteome</keyword>
<evidence type="ECO:0000313" key="1">
    <source>
        <dbReference type="EMBL" id="MBL3658780.1"/>
    </source>
</evidence>
<dbReference type="Proteomes" id="UP000659388">
    <property type="component" value="Unassembled WGS sequence"/>
</dbReference>
<proteinExistence type="predicted"/>
<dbReference type="AlphaFoldDB" id="A0A937K2V9"/>
<organism evidence="1 2">
    <name type="scientific">Fulvivirga sediminis</name>
    <dbReference type="NCBI Taxonomy" id="2803949"/>
    <lineage>
        <taxon>Bacteria</taxon>
        <taxon>Pseudomonadati</taxon>
        <taxon>Bacteroidota</taxon>
        <taxon>Cytophagia</taxon>
        <taxon>Cytophagales</taxon>
        <taxon>Fulvivirgaceae</taxon>
        <taxon>Fulvivirga</taxon>
    </lineage>
</organism>
<sequence>MENDVVELDMYLSLIEYYFFSDNALSVRLSSVNKDADIHDYIGAVDGTFIGYAAKQIP</sequence>
<gene>
    <name evidence="1" type="ORF">JL102_21705</name>
</gene>
<accession>A0A937K2V9</accession>
<name>A0A937K2V9_9BACT</name>
<dbReference type="RefSeq" id="WP_202246573.1">
    <property type="nucleotide sequence ID" value="NZ_JAESIY010000017.1"/>
</dbReference>